<feature type="region of interest" description="Disordered" evidence="6">
    <location>
        <begin position="24"/>
        <end position="57"/>
    </location>
</feature>
<keyword evidence="9" id="KW-1185">Reference proteome</keyword>
<evidence type="ECO:0000313" key="9">
    <source>
        <dbReference type="Proteomes" id="UP000824469"/>
    </source>
</evidence>
<dbReference type="PANTHER" id="PTHR12360">
    <property type="entry name" value="NUCLEAR TRANSCRIPTION FACTOR, X-BOX BINDING 1 NFX1"/>
    <property type="match status" value="1"/>
</dbReference>
<evidence type="ECO:0000256" key="1">
    <source>
        <dbReference type="ARBA" id="ARBA00007269"/>
    </source>
</evidence>
<evidence type="ECO:0000313" key="8">
    <source>
        <dbReference type="EMBL" id="KAH9309523.1"/>
    </source>
</evidence>
<name>A0AA38FVL5_TAXCH</name>
<feature type="domain" description="NF-X1-type" evidence="7">
    <location>
        <begin position="322"/>
        <end position="341"/>
    </location>
</feature>
<feature type="domain" description="NF-X1-type" evidence="7">
    <location>
        <begin position="217"/>
        <end position="235"/>
    </location>
</feature>
<evidence type="ECO:0000259" key="7">
    <source>
        <dbReference type="SMART" id="SM00438"/>
    </source>
</evidence>
<dbReference type="Proteomes" id="UP000824469">
    <property type="component" value="Unassembled WGS sequence"/>
</dbReference>
<proteinExistence type="inferred from homology"/>
<dbReference type="Pfam" id="PF01422">
    <property type="entry name" value="zf-NF-X1"/>
    <property type="match status" value="4"/>
</dbReference>
<dbReference type="SMART" id="SM00438">
    <property type="entry name" value="ZnF_NFX"/>
    <property type="match status" value="4"/>
</dbReference>
<feature type="domain" description="NF-X1-type" evidence="7">
    <location>
        <begin position="376"/>
        <end position="396"/>
    </location>
</feature>
<feature type="domain" description="NF-X1-type" evidence="7">
    <location>
        <begin position="269"/>
        <end position="288"/>
    </location>
</feature>
<gene>
    <name evidence="8" type="ORF">KI387_037434</name>
</gene>
<organism evidence="8 9">
    <name type="scientific">Taxus chinensis</name>
    <name type="common">Chinese yew</name>
    <name type="synonym">Taxus wallichiana var. chinensis</name>
    <dbReference type="NCBI Taxonomy" id="29808"/>
    <lineage>
        <taxon>Eukaryota</taxon>
        <taxon>Viridiplantae</taxon>
        <taxon>Streptophyta</taxon>
        <taxon>Embryophyta</taxon>
        <taxon>Tracheophyta</taxon>
        <taxon>Spermatophyta</taxon>
        <taxon>Pinopsida</taxon>
        <taxon>Pinidae</taxon>
        <taxon>Conifers II</taxon>
        <taxon>Cupressales</taxon>
        <taxon>Taxaceae</taxon>
        <taxon>Taxus</taxon>
    </lineage>
</organism>
<evidence type="ECO:0000256" key="5">
    <source>
        <dbReference type="ARBA" id="ARBA00022833"/>
    </source>
</evidence>
<keyword evidence="5" id="KW-0862">Zinc</keyword>
<evidence type="ECO:0000256" key="2">
    <source>
        <dbReference type="ARBA" id="ARBA00022723"/>
    </source>
</evidence>
<dbReference type="PROSITE" id="PS01359">
    <property type="entry name" value="ZF_PHD_1"/>
    <property type="match status" value="1"/>
</dbReference>
<evidence type="ECO:0000256" key="4">
    <source>
        <dbReference type="ARBA" id="ARBA00022771"/>
    </source>
</evidence>
<comment type="caution">
    <text evidence="8">The sequence shown here is derived from an EMBL/GenBank/DDBJ whole genome shotgun (WGS) entry which is preliminary data.</text>
</comment>
<dbReference type="CDD" id="cd06008">
    <property type="entry name" value="NF-X1-zinc-finger"/>
    <property type="match status" value="3"/>
</dbReference>
<sequence length="445" mass="49667">METIRSRAPNAWSTNRLQNNQLSTNTLQNNQPTNDPKIFTYDENSDDTSGEEDDCNAPDQNVGDSMFKEYLSIHGNSNADVGLSKIRNLLAASKSGAVSCLICLEKVRSIDPVWDCQLGCHAIFHLICIQEWARQASNSAAERSIARLSRDQFPSAASTALENSCWHCPKCRLDYPQSQIPRKYKCFCGKSEDPPNDPWITPHTCGEICRRPLQRNCGHECVLLCHPGPCPPCPKLVTSKCFCGTLSDVRRCGLKNFSCNEPCSRPLTCGLHRCDDKCHDGPCRPCQKKGTYRCQCGKTEKECFCSESEFRCENPCDRELSCRKHSCLKGCHPGPCGECELQGRRTCPCGKVEYNGISCDAAVPTCGSTCEKMLRCSVHRCPERCHSGPCVDTCRIVTVKFCRCGSSRKEASLRVFCLKLLITRLLITWLPELILQFIIVGTYTT</sequence>
<keyword evidence="3" id="KW-0677">Repeat</keyword>
<dbReference type="OMA" id="LENSSWH"/>
<dbReference type="InterPro" id="IPR000967">
    <property type="entry name" value="Znf_NFX1"/>
</dbReference>
<dbReference type="GO" id="GO:0008270">
    <property type="term" value="F:zinc ion binding"/>
    <property type="evidence" value="ECO:0007669"/>
    <property type="project" value="UniProtKB-KW"/>
</dbReference>
<dbReference type="GO" id="GO:0005634">
    <property type="term" value="C:nucleus"/>
    <property type="evidence" value="ECO:0007669"/>
    <property type="project" value="InterPro"/>
</dbReference>
<protein>
    <recommendedName>
        <fullName evidence="7">NF-X1-type domain-containing protein</fullName>
    </recommendedName>
</protein>
<dbReference type="InterPro" id="IPR019786">
    <property type="entry name" value="Zinc_finger_PHD-type_CS"/>
</dbReference>
<feature type="compositionally biased region" description="Acidic residues" evidence="6">
    <location>
        <begin position="43"/>
        <end position="56"/>
    </location>
</feature>
<dbReference type="GO" id="GO:0000981">
    <property type="term" value="F:DNA-binding transcription factor activity, RNA polymerase II-specific"/>
    <property type="evidence" value="ECO:0007669"/>
    <property type="project" value="TreeGrafter"/>
</dbReference>
<keyword evidence="2" id="KW-0479">Metal-binding</keyword>
<dbReference type="PANTHER" id="PTHR12360:SF1">
    <property type="entry name" value="NF-X1-TYPE ZINC FINGER PROTEIN NFXL1"/>
    <property type="match status" value="1"/>
</dbReference>
<evidence type="ECO:0000256" key="3">
    <source>
        <dbReference type="ARBA" id="ARBA00022737"/>
    </source>
</evidence>
<keyword evidence="4" id="KW-0863">Zinc-finger</keyword>
<comment type="similarity">
    <text evidence="1">Belongs to the NFX1 family.</text>
</comment>
<evidence type="ECO:0000256" key="6">
    <source>
        <dbReference type="SAM" id="MobiDB-lite"/>
    </source>
</evidence>
<accession>A0AA38FVL5</accession>
<dbReference type="GO" id="GO:0000977">
    <property type="term" value="F:RNA polymerase II transcription regulatory region sequence-specific DNA binding"/>
    <property type="evidence" value="ECO:0007669"/>
    <property type="project" value="TreeGrafter"/>
</dbReference>
<dbReference type="AlphaFoldDB" id="A0AA38FVL5"/>
<reference evidence="8 9" key="1">
    <citation type="journal article" date="2021" name="Nat. Plants">
        <title>The Taxus genome provides insights into paclitaxel biosynthesis.</title>
        <authorList>
            <person name="Xiong X."/>
            <person name="Gou J."/>
            <person name="Liao Q."/>
            <person name="Li Y."/>
            <person name="Zhou Q."/>
            <person name="Bi G."/>
            <person name="Li C."/>
            <person name="Du R."/>
            <person name="Wang X."/>
            <person name="Sun T."/>
            <person name="Guo L."/>
            <person name="Liang H."/>
            <person name="Lu P."/>
            <person name="Wu Y."/>
            <person name="Zhang Z."/>
            <person name="Ro D.K."/>
            <person name="Shang Y."/>
            <person name="Huang S."/>
            <person name="Yan J."/>
        </authorList>
    </citation>
    <scope>NUCLEOTIDE SEQUENCE [LARGE SCALE GENOMIC DNA]</scope>
    <source>
        <strain evidence="8">Ta-2019</strain>
    </source>
</reference>
<feature type="compositionally biased region" description="Low complexity" evidence="6">
    <location>
        <begin position="24"/>
        <end position="34"/>
    </location>
</feature>
<dbReference type="CDD" id="cd16697">
    <property type="entry name" value="RING-CH-C4HC3_NFXL1"/>
    <property type="match status" value="1"/>
</dbReference>
<dbReference type="InterPro" id="IPR034078">
    <property type="entry name" value="NFX1_fam"/>
</dbReference>
<dbReference type="EMBL" id="JAHRHJ020000007">
    <property type="protein sequence ID" value="KAH9309523.1"/>
    <property type="molecule type" value="Genomic_DNA"/>
</dbReference>